<protein>
    <submittedName>
        <fullName evidence="1">Uncharacterized protein</fullName>
    </submittedName>
</protein>
<sequence length="727" mass="83867">MTLFLGVTIDGFQAMILIQVRDLSQVSKVNICALFDDPRRSCKLLSEQVVPCITKQPQMIFSKTENEILSDDKLNKVLKSLFSIYLEKGMILDKIADESVIDWDESRGLELISFDELTKKWVIVPNYFFAYTVLNGTIPDLRSKVPSSVEQLVELFESVTELSDEKGRTGITLLADRIMELLLALIHETSGETFSDWIPRLDSERISKINLEFLQAYCKVADTLPLCASDIANACHHFFSWNDLIIWPNVNPLIERVVGQDFKEAERLILDLPAEFRIMRTLFLSGLIKHDPERAWLLVRSEIELVDNQSYILGAIHHFEFSEQSRAFEALRLVKKCNLGIEVTRHHVPYAVTRLVARLGFEDVTFVDECFQVLKDIVPSADLPTAKQVLLSLSASVEKYPSQTIDLAGDLLKNPNITYEYLADQKSLISFDALLEEVSDLNIVFDFFQNFALCYPFKFDRDLFQETMYQIQSSTESIDGLCKKLIHLIVHDVGEVRYLGVEMLSCFKNQPFRDQFYQNLAELDPISQYKLWMSILSLEASPKTSLVWLLPLLHAKNEVVAEALLCKLEELTESYHEEVITVVERYSEENAGILMTAVVRLKTHYASFCAMLDIKNNIIEFHPSICQPQYYDRFRELHRHRMNEQINNSLNNRQGILSFAKKVVLVKGGGWKHRERDEVTKLGRFQSSYTWPRLHLLNPERFDLERKLALAANWQSDKTDFDEWITV</sequence>
<keyword evidence="2" id="KW-1185">Reference proteome</keyword>
<dbReference type="EMBL" id="FNAN01000017">
    <property type="protein sequence ID" value="SDG32273.1"/>
    <property type="molecule type" value="Genomic_DNA"/>
</dbReference>
<dbReference type="InterPro" id="IPR016024">
    <property type="entry name" value="ARM-type_fold"/>
</dbReference>
<dbReference type="AlphaFoldDB" id="A0A1G7TAC5"/>
<name>A0A1G7TAC5_9BACT</name>
<gene>
    <name evidence="1" type="ORF">SAMN04487996_117150</name>
</gene>
<evidence type="ECO:0000313" key="2">
    <source>
        <dbReference type="Proteomes" id="UP000198748"/>
    </source>
</evidence>
<dbReference type="Proteomes" id="UP000198748">
    <property type="component" value="Unassembled WGS sequence"/>
</dbReference>
<evidence type="ECO:0000313" key="1">
    <source>
        <dbReference type="EMBL" id="SDG32273.1"/>
    </source>
</evidence>
<reference evidence="2" key="1">
    <citation type="submission" date="2016-10" db="EMBL/GenBank/DDBJ databases">
        <authorList>
            <person name="Varghese N."/>
            <person name="Submissions S."/>
        </authorList>
    </citation>
    <scope>NUCLEOTIDE SEQUENCE [LARGE SCALE GENOMIC DNA]</scope>
    <source>
        <strain evidence="2">DSM 25329</strain>
    </source>
</reference>
<accession>A0A1G7TAC5</accession>
<dbReference type="STRING" id="659014.SAMN04487996_117150"/>
<organism evidence="1 2">
    <name type="scientific">Dyadobacter soli</name>
    <dbReference type="NCBI Taxonomy" id="659014"/>
    <lineage>
        <taxon>Bacteria</taxon>
        <taxon>Pseudomonadati</taxon>
        <taxon>Bacteroidota</taxon>
        <taxon>Cytophagia</taxon>
        <taxon>Cytophagales</taxon>
        <taxon>Spirosomataceae</taxon>
        <taxon>Dyadobacter</taxon>
    </lineage>
</organism>
<dbReference type="SUPFAM" id="SSF48371">
    <property type="entry name" value="ARM repeat"/>
    <property type="match status" value="1"/>
</dbReference>
<proteinExistence type="predicted"/>